<dbReference type="AlphaFoldDB" id="A0A4S2LPB8"/>
<dbReference type="InterPro" id="IPR012399">
    <property type="entry name" value="Cyclin_Y"/>
</dbReference>
<organism evidence="5 6">
    <name type="scientific">Opisthorchis felineus</name>
    <dbReference type="NCBI Taxonomy" id="147828"/>
    <lineage>
        <taxon>Eukaryota</taxon>
        <taxon>Metazoa</taxon>
        <taxon>Spiralia</taxon>
        <taxon>Lophotrochozoa</taxon>
        <taxon>Platyhelminthes</taxon>
        <taxon>Trematoda</taxon>
        <taxon>Digenea</taxon>
        <taxon>Opisthorchiida</taxon>
        <taxon>Opisthorchiata</taxon>
        <taxon>Opisthorchiidae</taxon>
        <taxon>Opisthorchis</taxon>
    </lineage>
</organism>
<feature type="region of interest" description="Disordered" evidence="3">
    <location>
        <begin position="178"/>
        <end position="217"/>
    </location>
</feature>
<dbReference type="InterPro" id="IPR036915">
    <property type="entry name" value="Cyclin-like_sf"/>
</dbReference>
<evidence type="ECO:0000256" key="1">
    <source>
        <dbReference type="ARBA" id="ARBA00023127"/>
    </source>
</evidence>
<dbReference type="SMART" id="SM00385">
    <property type="entry name" value="CYCLIN"/>
    <property type="match status" value="1"/>
</dbReference>
<feature type="region of interest" description="Disordered" evidence="3">
    <location>
        <begin position="12"/>
        <end position="38"/>
    </location>
</feature>
<dbReference type="SUPFAM" id="SSF47954">
    <property type="entry name" value="Cyclin-like"/>
    <property type="match status" value="1"/>
</dbReference>
<dbReference type="OrthoDB" id="10250320at2759"/>
<dbReference type="CDD" id="cd20540">
    <property type="entry name" value="CYCLIN_CCNY_like"/>
    <property type="match status" value="1"/>
</dbReference>
<dbReference type="STRING" id="147828.A0A4S2LPB8"/>
<dbReference type="GO" id="GO:0019901">
    <property type="term" value="F:protein kinase binding"/>
    <property type="evidence" value="ECO:0007669"/>
    <property type="project" value="InterPro"/>
</dbReference>
<name>A0A4S2LPB8_OPIFE</name>
<dbReference type="Gene3D" id="1.10.472.10">
    <property type="entry name" value="Cyclin-like"/>
    <property type="match status" value="1"/>
</dbReference>
<dbReference type="EMBL" id="SJOL01006576">
    <property type="protein sequence ID" value="TGZ64966.1"/>
    <property type="molecule type" value="Genomic_DNA"/>
</dbReference>
<feature type="domain" description="Cyclin-like" evidence="4">
    <location>
        <begin position="275"/>
        <end position="360"/>
    </location>
</feature>
<protein>
    <recommendedName>
        <fullName evidence="4">Cyclin-like domain-containing protein</fullName>
    </recommendedName>
</protein>
<feature type="compositionally biased region" description="Low complexity" evidence="3">
    <location>
        <begin position="195"/>
        <end position="204"/>
    </location>
</feature>
<evidence type="ECO:0000259" key="4">
    <source>
        <dbReference type="SMART" id="SM00385"/>
    </source>
</evidence>
<dbReference type="PIRSF" id="PIRSF028934">
    <property type="entry name" value="Cyclin_CG14939"/>
    <property type="match status" value="1"/>
</dbReference>
<evidence type="ECO:0000256" key="2">
    <source>
        <dbReference type="RuleBase" id="RU000383"/>
    </source>
</evidence>
<comment type="similarity">
    <text evidence="2">Belongs to the cyclin family.</text>
</comment>
<evidence type="ECO:0000256" key="3">
    <source>
        <dbReference type="SAM" id="MobiDB-lite"/>
    </source>
</evidence>
<sequence length="443" mass="50216">MGNLCSPCCRRKQKSLRDDDPSNYGSATNHGNYGTKHGSGVAGYFPNYPKDAHLGYTHLSAGAQVVNGEVRHPRQQFNDIHVGHADTSVLGSLGAPGDGRTGRYRSQASQGKYGLSTDPSEAILSSMYAPSSTNNLQHISEREPDDTEADPSLNPVKETLFMQRSIRDVEASFRKRRSMYDRSVSRSRQRNGCPLHRSSSSSTVRLDDSTVTRPDPKSTVRALSHAVYLQIKNRDRRCPSSYMPEIFDERLHPVQNEPVPPDYGSHDPDQKNVYRFIRNLFQMAQLSPECAIVTMVYLERLLTSAETELTPATWKRAVLCAILLASKVWDDQAVWNVDYCQILKDLNVNDVNELERQFLEIIQFNINVPSSVYAKYYFDIRSLCGSSCHPFPLSMERAFKLEAYSRVMEDTFQEDFQRARSQRRWGSLDALTTPPRFRPTILS</sequence>
<dbReference type="PANTHER" id="PTHR14248">
    <property type="entry name" value="CYCLIN Y, ISOFORM A"/>
    <property type="match status" value="1"/>
</dbReference>
<dbReference type="InterPro" id="IPR006671">
    <property type="entry name" value="Cyclin_N"/>
</dbReference>
<feature type="region of interest" description="Disordered" evidence="3">
    <location>
        <begin position="131"/>
        <end position="153"/>
    </location>
</feature>
<feature type="region of interest" description="Disordered" evidence="3">
    <location>
        <begin position="93"/>
        <end position="115"/>
    </location>
</feature>
<reference evidence="5 6" key="1">
    <citation type="journal article" date="2019" name="BMC Genomics">
        <title>New insights from Opisthorchis felineus genome: update on genomics of the epidemiologically important liver flukes.</title>
        <authorList>
            <person name="Ershov N.I."/>
            <person name="Mordvinov V.A."/>
            <person name="Prokhortchouk E.B."/>
            <person name="Pakharukova M.Y."/>
            <person name="Gunbin K.V."/>
            <person name="Ustyantsev K."/>
            <person name="Genaev M.A."/>
            <person name="Blinov A.G."/>
            <person name="Mazur A."/>
            <person name="Boulygina E."/>
            <person name="Tsygankova S."/>
            <person name="Khrameeva E."/>
            <person name="Chekanov N."/>
            <person name="Fan G."/>
            <person name="Xiao A."/>
            <person name="Zhang H."/>
            <person name="Xu X."/>
            <person name="Yang H."/>
            <person name="Solovyev V."/>
            <person name="Lee S.M."/>
            <person name="Liu X."/>
            <person name="Afonnikov D.A."/>
            <person name="Skryabin K.G."/>
        </authorList>
    </citation>
    <scope>NUCLEOTIDE SEQUENCE [LARGE SCALE GENOMIC DNA]</scope>
    <source>
        <strain evidence="5">AK-0245</strain>
        <tissue evidence="5">Whole organism</tissue>
    </source>
</reference>
<keyword evidence="6" id="KW-1185">Reference proteome</keyword>
<feature type="compositionally biased region" description="Polar residues" evidence="3">
    <location>
        <begin position="23"/>
        <end position="32"/>
    </location>
</feature>
<evidence type="ECO:0000313" key="5">
    <source>
        <dbReference type="EMBL" id="TGZ64966.1"/>
    </source>
</evidence>
<dbReference type="Proteomes" id="UP000308267">
    <property type="component" value="Unassembled WGS sequence"/>
</dbReference>
<accession>A0A4S2LPB8</accession>
<evidence type="ECO:0000313" key="6">
    <source>
        <dbReference type="Proteomes" id="UP000308267"/>
    </source>
</evidence>
<keyword evidence="1 2" id="KW-0195">Cyclin</keyword>
<feature type="compositionally biased region" description="Basic and acidic residues" evidence="3">
    <location>
        <begin position="205"/>
        <end position="217"/>
    </location>
</feature>
<dbReference type="FunFam" id="1.10.472.10:FF:000123">
    <property type="entry name" value="Cyclin-Y-like protein 2"/>
    <property type="match status" value="1"/>
</dbReference>
<comment type="caution">
    <text evidence="5">The sequence shown here is derived from an EMBL/GenBank/DDBJ whole genome shotgun (WGS) entry which is preliminary data.</text>
</comment>
<proteinExistence type="inferred from homology"/>
<dbReference type="Pfam" id="PF00134">
    <property type="entry name" value="Cyclin_N"/>
    <property type="match status" value="1"/>
</dbReference>
<gene>
    <name evidence="5" type="ORF">CRM22_006119</name>
</gene>
<dbReference type="InterPro" id="IPR013763">
    <property type="entry name" value="Cyclin-like_dom"/>
</dbReference>